<accession>A0A0F8YNU9</accession>
<dbReference type="PROSITE" id="PS51257">
    <property type="entry name" value="PROKAR_LIPOPROTEIN"/>
    <property type="match status" value="1"/>
</dbReference>
<gene>
    <name evidence="1" type="ORF">LCGC14_2797290</name>
</gene>
<feature type="non-terminal residue" evidence="1">
    <location>
        <position position="66"/>
    </location>
</feature>
<dbReference type="EMBL" id="LAZR01052402">
    <property type="protein sequence ID" value="KKK83047.1"/>
    <property type="molecule type" value="Genomic_DNA"/>
</dbReference>
<proteinExistence type="predicted"/>
<organism evidence="1">
    <name type="scientific">marine sediment metagenome</name>
    <dbReference type="NCBI Taxonomy" id="412755"/>
    <lineage>
        <taxon>unclassified sequences</taxon>
        <taxon>metagenomes</taxon>
        <taxon>ecological metagenomes</taxon>
    </lineage>
</organism>
<dbReference type="InterPro" id="IPR029058">
    <property type="entry name" value="AB_hydrolase_fold"/>
</dbReference>
<dbReference type="Gene3D" id="3.40.50.1820">
    <property type="entry name" value="alpha/beta hydrolase"/>
    <property type="match status" value="1"/>
</dbReference>
<dbReference type="AlphaFoldDB" id="A0A0F8YNU9"/>
<sequence>MRQCVWLVWLLLLGVVAGCPVTQSQDTPVDYKYLKDQVTDSGYYLYIPSTYDGKKTYPLVITLHGT</sequence>
<protein>
    <submittedName>
        <fullName evidence="1">Uncharacterized protein</fullName>
    </submittedName>
</protein>
<name>A0A0F8YNU9_9ZZZZ</name>
<comment type="caution">
    <text evidence="1">The sequence shown here is derived from an EMBL/GenBank/DDBJ whole genome shotgun (WGS) entry which is preliminary data.</text>
</comment>
<reference evidence="1" key="1">
    <citation type="journal article" date="2015" name="Nature">
        <title>Complex archaea that bridge the gap between prokaryotes and eukaryotes.</title>
        <authorList>
            <person name="Spang A."/>
            <person name="Saw J.H."/>
            <person name="Jorgensen S.L."/>
            <person name="Zaremba-Niedzwiedzka K."/>
            <person name="Martijn J."/>
            <person name="Lind A.E."/>
            <person name="van Eijk R."/>
            <person name="Schleper C."/>
            <person name="Guy L."/>
            <person name="Ettema T.J."/>
        </authorList>
    </citation>
    <scope>NUCLEOTIDE SEQUENCE</scope>
</reference>
<evidence type="ECO:0000313" key="1">
    <source>
        <dbReference type="EMBL" id="KKK83047.1"/>
    </source>
</evidence>